<dbReference type="GO" id="GO:0005737">
    <property type="term" value="C:cytoplasm"/>
    <property type="evidence" value="ECO:0007669"/>
    <property type="project" value="TreeGrafter"/>
</dbReference>
<dbReference type="PROSITE" id="PS00018">
    <property type="entry name" value="EF_HAND_1"/>
    <property type="match status" value="1"/>
</dbReference>
<dbReference type="Pfam" id="PF00036">
    <property type="entry name" value="EF-hand_1"/>
    <property type="match status" value="1"/>
</dbReference>
<feature type="domain" description="EF-hand" evidence="4">
    <location>
        <begin position="51"/>
        <end position="86"/>
    </location>
</feature>
<reference evidence="5" key="1">
    <citation type="journal article" date="2012" name="BMC Genomics">
        <title>The venom-gland transcriptome of the eastern diamondback rattlesnake (Crotalus adamanteus).</title>
        <authorList>
            <person name="Rokyta D.R."/>
            <person name="Lemmon A.R."/>
            <person name="Margres M.J."/>
            <person name="Aronow K."/>
        </authorList>
    </citation>
    <scope>NUCLEOTIDE SEQUENCE</scope>
    <source>
        <tissue evidence="5">Venom gland</tissue>
    </source>
</reference>
<dbReference type="InterPro" id="IPR002048">
    <property type="entry name" value="EF_hand_dom"/>
</dbReference>
<dbReference type="SMART" id="SM00054">
    <property type="entry name" value="EFh"/>
    <property type="match status" value="1"/>
</dbReference>
<dbReference type="GO" id="GO:0048306">
    <property type="term" value="F:calcium-dependent protein binding"/>
    <property type="evidence" value="ECO:0007669"/>
    <property type="project" value="TreeGrafter"/>
</dbReference>
<dbReference type="Pfam" id="PF01023">
    <property type="entry name" value="S_100"/>
    <property type="match status" value="1"/>
</dbReference>
<evidence type="ECO:0000256" key="1">
    <source>
        <dbReference type="ARBA" id="ARBA00007323"/>
    </source>
</evidence>
<dbReference type="GO" id="GO:0043542">
    <property type="term" value="P:endothelial cell migration"/>
    <property type="evidence" value="ECO:0007669"/>
    <property type="project" value="TreeGrafter"/>
</dbReference>
<sequence>MSKTQLEKCCDCIMDVFHKYSMPLDHPDKLSKGEFAKMLREQLPNFIQSTKNTEAMNRLFNELDQNKDGELSFEEWLTLIGRFLAQCHENFHHKH</sequence>
<dbReference type="PANTHER" id="PTHR11639:SF134">
    <property type="entry name" value="PROTEIN S100-A1-RELATED"/>
    <property type="match status" value="1"/>
</dbReference>
<dbReference type="PANTHER" id="PTHR11639">
    <property type="entry name" value="S100 CALCIUM-BINDING PROTEIN"/>
    <property type="match status" value="1"/>
</dbReference>
<dbReference type="GO" id="GO:0070062">
    <property type="term" value="C:extracellular exosome"/>
    <property type="evidence" value="ECO:0007669"/>
    <property type="project" value="TreeGrafter"/>
</dbReference>
<dbReference type="Gene3D" id="1.10.238.10">
    <property type="entry name" value="EF-hand"/>
    <property type="match status" value="1"/>
</dbReference>
<evidence type="ECO:0000256" key="3">
    <source>
        <dbReference type="ARBA" id="ARBA00022837"/>
    </source>
</evidence>
<comment type="similarity">
    <text evidence="1">Belongs to the S-100 family.</text>
</comment>
<dbReference type="InterPro" id="IPR013787">
    <property type="entry name" value="S100_Ca-bd_sub"/>
</dbReference>
<organism evidence="5">
    <name type="scientific">Crotalus adamanteus</name>
    <name type="common">Eastern diamondback rattlesnake</name>
    <dbReference type="NCBI Taxonomy" id="8729"/>
    <lineage>
        <taxon>Eukaryota</taxon>
        <taxon>Metazoa</taxon>
        <taxon>Chordata</taxon>
        <taxon>Craniata</taxon>
        <taxon>Vertebrata</taxon>
        <taxon>Euteleostomi</taxon>
        <taxon>Lepidosauria</taxon>
        <taxon>Squamata</taxon>
        <taxon>Bifurcata</taxon>
        <taxon>Unidentata</taxon>
        <taxon>Episquamata</taxon>
        <taxon>Toxicofera</taxon>
        <taxon>Serpentes</taxon>
        <taxon>Colubroidea</taxon>
        <taxon>Viperidae</taxon>
        <taxon>Crotalinae</taxon>
        <taxon>Crotalus</taxon>
    </lineage>
</organism>
<dbReference type="AlphaFoldDB" id="J3SD54"/>
<proteinExistence type="evidence at transcript level"/>
<dbReference type="GO" id="GO:0005509">
    <property type="term" value="F:calcium ion binding"/>
    <property type="evidence" value="ECO:0007669"/>
    <property type="project" value="InterPro"/>
</dbReference>
<accession>J3SD54</accession>
<keyword evidence="2" id="KW-0479">Metal-binding</keyword>
<dbReference type="EMBL" id="JU175806">
    <property type="protein sequence ID" value="AFJ51330.1"/>
    <property type="molecule type" value="mRNA"/>
</dbReference>
<keyword evidence="3" id="KW-0106">Calcium</keyword>
<dbReference type="InterPro" id="IPR011992">
    <property type="entry name" value="EF-hand-dom_pair"/>
</dbReference>
<name>J3SD54_CROAD</name>
<evidence type="ECO:0000259" key="4">
    <source>
        <dbReference type="PROSITE" id="PS50222"/>
    </source>
</evidence>
<dbReference type="SUPFAM" id="SSF47473">
    <property type="entry name" value="EF-hand"/>
    <property type="match status" value="1"/>
</dbReference>
<dbReference type="InterPro" id="IPR018247">
    <property type="entry name" value="EF_Hand_1_Ca_BS"/>
</dbReference>
<evidence type="ECO:0000313" key="5">
    <source>
        <dbReference type="EMBL" id="AFJ51330.1"/>
    </source>
</evidence>
<evidence type="ECO:0000256" key="2">
    <source>
        <dbReference type="ARBA" id="ARBA00022723"/>
    </source>
</evidence>
<dbReference type="SMART" id="SM01394">
    <property type="entry name" value="S_100"/>
    <property type="match status" value="1"/>
</dbReference>
<protein>
    <submittedName>
        <fullName evidence="5">Protein S100-A9-like</fullName>
    </submittedName>
</protein>
<dbReference type="PROSITE" id="PS50222">
    <property type="entry name" value="EF_HAND_2"/>
    <property type="match status" value="1"/>
</dbReference>